<dbReference type="PROSITE" id="PS50898">
    <property type="entry name" value="RBD"/>
    <property type="match status" value="2"/>
</dbReference>
<comment type="subcellular location">
    <subcellularLocation>
        <location evidence="1">Cytoplasm</location>
    </subcellularLocation>
</comment>
<keyword evidence="3" id="KW-0963">Cytoplasm</keyword>
<dbReference type="SMART" id="SM00315">
    <property type="entry name" value="RGS"/>
    <property type="match status" value="1"/>
</dbReference>
<dbReference type="Pfam" id="PF00615">
    <property type="entry name" value="RGS"/>
    <property type="match status" value="1"/>
</dbReference>
<dbReference type="InterPro" id="IPR016137">
    <property type="entry name" value="RGS"/>
</dbReference>
<dbReference type="SUPFAM" id="SSF54236">
    <property type="entry name" value="Ubiquitin-like"/>
    <property type="match status" value="2"/>
</dbReference>
<dbReference type="Pfam" id="PF02196">
    <property type="entry name" value="RBD"/>
    <property type="match status" value="1"/>
</dbReference>
<gene>
    <name evidence="8" type="ORF">NHX12_011025</name>
</gene>
<evidence type="ECO:0000313" key="8">
    <source>
        <dbReference type="EMBL" id="KAJ3587428.1"/>
    </source>
</evidence>
<evidence type="ECO:0000256" key="2">
    <source>
        <dbReference type="ARBA" id="ARBA00022468"/>
    </source>
</evidence>
<dbReference type="GO" id="GO:0008277">
    <property type="term" value="P:regulation of G protein-coupled receptor signaling pathway"/>
    <property type="evidence" value="ECO:0007669"/>
    <property type="project" value="TreeGrafter"/>
</dbReference>
<keyword evidence="4" id="KW-0677">Repeat</keyword>
<evidence type="ECO:0000256" key="1">
    <source>
        <dbReference type="ARBA" id="ARBA00004496"/>
    </source>
</evidence>
<proteinExistence type="predicted"/>
<keyword evidence="2" id="KW-0343">GTPase activation</keyword>
<evidence type="ECO:0008006" key="10">
    <source>
        <dbReference type="Google" id="ProtNLM"/>
    </source>
</evidence>
<evidence type="ECO:0000256" key="4">
    <source>
        <dbReference type="ARBA" id="ARBA00022737"/>
    </source>
</evidence>
<dbReference type="Gene3D" id="1.10.167.10">
    <property type="entry name" value="Regulator of G-protein Signalling 4, domain 2"/>
    <property type="match status" value="1"/>
</dbReference>
<dbReference type="GO" id="GO:0051301">
    <property type="term" value="P:cell division"/>
    <property type="evidence" value="ECO:0007669"/>
    <property type="project" value="TreeGrafter"/>
</dbReference>
<dbReference type="AlphaFoldDB" id="A0A9Q0I786"/>
<dbReference type="PANTHER" id="PTHR45945:SF2">
    <property type="entry name" value="REGULATOR OF G-PROTEIN SIGNALING 14"/>
    <property type="match status" value="1"/>
</dbReference>
<feature type="region of interest" description="Disordered" evidence="5">
    <location>
        <begin position="205"/>
        <end position="255"/>
    </location>
</feature>
<dbReference type="InterPro" id="IPR044926">
    <property type="entry name" value="RGS_subdomain_2"/>
</dbReference>
<feature type="domain" description="RGS" evidence="6">
    <location>
        <begin position="84"/>
        <end position="197"/>
    </location>
</feature>
<dbReference type="InterPro" id="IPR003116">
    <property type="entry name" value="RBD_dom"/>
</dbReference>
<name>A0A9Q0I786_9TELE</name>
<accession>A0A9Q0I786</accession>
<evidence type="ECO:0000256" key="5">
    <source>
        <dbReference type="SAM" id="MobiDB-lite"/>
    </source>
</evidence>
<dbReference type="SMART" id="SM00455">
    <property type="entry name" value="RBD"/>
    <property type="match status" value="2"/>
</dbReference>
<feature type="region of interest" description="Disordered" evidence="5">
    <location>
        <begin position="458"/>
        <end position="486"/>
    </location>
</feature>
<dbReference type="InterPro" id="IPR024066">
    <property type="entry name" value="RGS_subdom1/3"/>
</dbReference>
<sequence>MVAFAGICRRLSRVVKDTVQKRRYRVTENKCSRKVDVAAVKGQAVSDGELNMSARGCAGSSSSLPGFQTGQADRANGVLGWAVSFEKLLEDPTGVRYFTDFLNSEVSAENIMFWQACQEFKNIPNGSSEKLKEAAVSIYQTYLANSAPYAVNVDITAWNQTQDLERPTPEMFDKAQSQIFMLMKLDSYRRFVRSPLYQSCSLASVEGRPLPSHPSESPGMGSWENMATHSPSFSNDKQDRKPNGSPGKLRRKRSSWGAADMLSAAGSHMTVKSSSSVELGALYRRTEGGSSSPGSPDQGCSGRRLQATEGGYCCVFLPDGSASLAPTRPGLSLRDMLAGLCEKRGFPLKDVLIYLHGKDKQPLSMDQDCSVLRDQQVTLELRVMLTLEVVSTGKTTVVIVKSSKTLQDAVTVVIQKHQLKAQDTLVTMTGSRERLDMGTSVYKLANKKLLLHSVKGEREGHAAASEGTGVRSGQQSDRTQTRPSKRDIEGLLELLSRAQCSRVDDQRGPLTEEHLKLPSFLLLPAEQHPVVDEDNNNTTTASSSTSTTSSTSSTTRISRTTSSTTIISSSSSSSSSGSDQAVRPANEAEESLSRVQETVTSATQEPKNLKETTI</sequence>
<dbReference type="SMART" id="SM00390">
    <property type="entry name" value="GoLoco"/>
    <property type="match status" value="1"/>
</dbReference>
<dbReference type="Pfam" id="PF02188">
    <property type="entry name" value="GoLoco"/>
    <property type="match status" value="1"/>
</dbReference>
<dbReference type="FunFam" id="1.10.167.10:FF:000001">
    <property type="entry name" value="Putative regulator of g-protein signaling 12"/>
    <property type="match status" value="1"/>
</dbReference>
<feature type="compositionally biased region" description="Polar residues" evidence="5">
    <location>
        <begin position="593"/>
        <end position="606"/>
    </location>
</feature>
<feature type="compositionally biased region" description="Low complexity" evidence="5">
    <location>
        <begin position="538"/>
        <end position="576"/>
    </location>
</feature>
<evidence type="ECO:0000259" key="6">
    <source>
        <dbReference type="PROSITE" id="PS50132"/>
    </source>
</evidence>
<feature type="region of interest" description="Disordered" evidence="5">
    <location>
        <begin position="531"/>
        <end position="614"/>
    </location>
</feature>
<dbReference type="PANTHER" id="PTHR45945">
    <property type="entry name" value="REGULATOR OF G-PROTEIN SIGNALING LOCO"/>
    <property type="match status" value="1"/>
</dbReference>
<dbReference type="GO" id="GO:0005737">
    <property type="term" value="C:cytoplasm"/>
    <property type="evidence" value="ECO:0007669"/>
    <property type="project" value="UniProtKB-SubCell"/>
</dbReference>
<evidence type="ECO:0000256" key="3">
    <source>
        <dbReference type="ARBA" id="ARBA00022490"/>
    </source>
</evidence>
<dbReference type="OrthoDB" id="196547at2759"/>
<reference evidence="8" key="1">
    <citation type="submission" date="2022-07" db="EMBL/GenBank/DDBJ databases">
        <title>Chromosome-level genome of Muraenolepis orangiensis.</title>
        <authorList>
            <person name="Kim J."/>
        </authorList>
    </citation>
    <scope>NUCLEOTIDE SEQUENCE</scope>
    <source>
        <strain evidence="8">KU_S4_2022</strain>
        <tissue evidence="8">Muscle</tissue>
    </source>
</reference>
<feature type="compositionally biased region" description="Polar residues" evidence="5">
    <location>
        <begin position="471"/>
        <end position="482"/>
    </location>
</feature>
<protein>
    <recommendedName>
        <fullName evidence="10">Regulator of G-protein signaling 14</fullName>
    </recommendedName>
</protein>
<dbReference type="SUPFAM" id="SSF48097">
    <property type="entry name" value="Regulator of G-protein signaling, RGS"/>
    <property type="match status" value="1"/>
</dbReference>
<dbReference type="Proteomes" id="UP001148018">
    <property type="component" value="Unassembled WGS sequence"/>
</dbReference>
<dbReference type="InterPro" id="IPR046995">
    <property type="entry name" value="RGS10/12/14-like"/>
</dbReference>
<dbReference type="EMBL" id="JANIIK010000116">
    <property type="protein sequence ID" value="KAJ3587428.1"/>
    <property type="molecule type" value="Genomic_DNA"/>
</dbReference>
<feature type="compositionally biased region" description="Polar residues" evidence="5">
    <location>
        <begin position="225"/>
        <end position="235"/>
    </location>
</feature>
<dbReference type="GO" id="GO:0007165">
    <property type="term" value="P:signal transduction"/>
    <property type="evidence" value="ECO:0007669"/>
    <property type="project" value="InterPro"/>
</dbReference>
<keyword evidence="9" id="KW-1185">Reference proteome</keyword>
<feature type="domain" description="RBD" evidence="7">
    <location>
        <begin position="311"/>
        <end position="382"/>
    </location>
</feature>
<evidence type="ECO:0000259" key="7">
    <source>
        <dbReference type="PROSITE" id="PS50898"/>
    </source>
</evidence>
<dbReference type="GO" id="GO:0005096">
    <property type="term" value="F:GTPase activator activity"/>
    <property type="evidence" value="ECO:0007669"/>
    <property type="project" value="UniProtKB-KW"/>
</dbReference>
<dbReference type="GO" id="GO:0005886">
    <property type="term" value="C:plasma membrane"/>
    <property type="evidence" value="ECO:0007669"/>
    <property type="project" value="TreeGrafter"/>
</dbReference>
<dbReference type="InterPro" id="IPR029071">
    <property type="entry name" value="Ubiquitin-like_domsf"/>
</dbReference>
<feature type="domain" description="RBD" evidence="7">
    <location>
        <begin position="384"/>
        <end position="454"/>
    </location>
</feature>
<dbReference type="PROSITE" id="PS50877">
    <property type="entry name" value="GOLOCO"/>
    <property type="match status" value="1"/>
</dbReference>
<dbReference type="GO" id="GO:0005634">
    <property type="term" value="C:nucleus"/>
    <property type="evidence" value="ECO:0007669"/>
    <property type="project" value="TreeGrafter"/>
</dbReference>
<comment type="caution">
    <text evidence="8">The sequence shown here is derived from an EMBL/GenBank/DDBJ whole genome shotgun (WGS) entry which is preliminary data.</text>
</comment>
<dbReference type="InterPro" id="IPR003109">
    <property type="entry name" value="GoLoco_motif"/>
</dbReference>
<dbReference type="Gene3D" id="1.10.196.10">
    <property type="match status" value="1"/>
</dbReference>
<dbReference type="InterPro" id="IPR036305">
    <property type="entry name" value="RGS_sf"/>
</dbReference>
<organism evidence="8 9">
    <name type="scientific">Muraenolepis orangiensis</name>
    <name type="common">Patagonian moray cod</name>
    <dbReference type="NCBI Taxonomy" id="630683"/>
    <lineage>
        <taxon>Eukaryota</taxon>
        <taxon>Metazoa</taxon>
        <taxon>Chordata</taxon>
        <taxon>Craniata</taxon>
        <taxon>Vertebrata</taxon>
        <taxon>Euteleostomi</taxon>
        <taxon>Actinopterygii</taxon>
        <taxon>Neopterygii</taxon>
        <taxon>Teleostei</taxon>
        <taxon>Neoteleostei</taxon>
        <taxon>Acanthomorphata</taxon>
        <taxon>Zeiogadaria</taxon>
        <taxon>Gadariae</taxon>
        <taxon>Gadiformes</taxon>
        <taxon>Muraenolepidoidei</taxon>
        <taxon>Muraenolepididae</taxon>
        <taxon>Muraenolepis</taxon>
    </lineage>
</organism>
<dbReference type="Gene3D" id="3.10.20.90">
    <property type="entry name" value="Phosphatidylinositol 3-kinase Catalytic Subunit, Chain A, domain 1"/>
    <property type="match status" value="2"/>
</dbReference>
<dbReference type="PRINTS" id="PR01301">
    <property type="entry name" value="RGSPROTEIN"/>
</dbReference>
<dbReference type="GO" id="GO:0007051">
    <property type="term" value="P:spindle organization"/>
    <property type="evidence" value="ECO:0007669"/>
    <property type="project" value="TreeGrafter"/>
</dbReference>
<evidence type="ECO:0000313" key="9">
    <source>
        <dbReference type="Proteomes" id="UP001148018"/>
    </source>
</evidence>
<dbReference type="PROSITE" id="PS50132">
    <property type="entry name" value="RGS"/>
    <property type="match status" value="1"/>
</dbReference>